<keyword evidence="2" id="KW-0963">Cytoplasm</keyword>
<keyword evidence="5" id="KW-0229">DNA integration</keyword>
<dbReference type="RefSeq" id="WP_191703388.1">
    <property type="nucleotide sequence ID" value="NZ_JACSPW010000005.1"/>
</dbReference>
<dbReference type="InterPro" id="IPR050090">
    <property type="entry name" value="Tyrosine_recombinase_XerCD"/>
</dbReference>
<dbReference type="InterPro" id="IPR011010">
    <property type="entry name" value="DNA_brk_join_enz"/>
</dbReference>
<dbReference type="Pfam" id="PF02899">
    <property type="entry name" value="Phage_int_SAM_1"/>
    <property type="match status" value="1"/>
</dbReference>
<evidence type="ECO:0000313" key="12">
    <source>
        <dbReference type="EMBL" id="MBD8032799.1"/>
    </source>
</evidence>
<evidence type="ECO:0000256" key="4">
    <source>
        <dbReference type="ARBA" id="ARBA00022829"/>
    </source>
</evidence>
<proteinExistence type="predicted"/>
<evidence type="ECO:0000256" key="9">
    <source>
        <dbReference type="PROSITE-ProRule" id="PRU01248"/>
    </source>
</evidence>
<evidence type="ECO:0000259" key="10">
    <source>
        <dbReference type="PROSITE" id="PS51898"/>
    </source>
</evidence>
<dbReference type="InterPro" id="IPR002104">
    <property type="entry name" value="Integrase_catalytic"/>
</dbReference>
<accession>A0ABR8XLL5</accession>
<gene>
    <name evidence="12" type="ORF">H9632_06945</name>
</gene>
<dbReference type="PANTHER" id="PTHR30349:SF77">
    <property type="entry name" value="TYROSINE RECOMBINASE XERC"/>
    <property type="match status" value="1"/>
</dbReference>
<reference evidence="12 13" key="1">
    <citation type="submission" date="2020-08" db="EMBL/GenBank/DDBJ databases">
        <title>A Genomic Blueprint of the Chicken Gut Microbiome.</title>
        <authorList>
            <person name="Gilroy R."/>
            <person name="Ravi A."/>
            <person name="Getino M."/>
            <person name="Pursley I."/>
            <person name="Horton D.L."/>
            <person name="Alikhan N.-F."/>
            <person name="Baker D."/>
            <person name="Gharbi K."/>
            <person name="Hall N."/>
            <person name="Watson M."/>
            <person name="Adriaenssens E.M."/>
            <person name="Foster-Nyarko E."/>
            <person name="Jarju S."/>
            <person name="Secka A."/>
            <person name="Antonio M."/>
            <person name="Oren A."/>
            <person name="Chaudhuri R."/>
            <person name="La Ragione R.M."/>
            <person name="Hildebrand F."/>
            <person name="Pallen M.J."/>
        </authorList>
    </citation>
    <scope>NUCLEOTIDE SEQUENCE [LARGE SCALE GENOMIC DNA]</scope>
    <source>
        <strain evidence="12 13">Sa1YVA6</strain>
    </source>
</reference>
<dbReference type="Pfam" id="PF00589">
    <property type="entry name" value="Phage_integrase"/>
    <property type="match status" value="1"/>
</dbReference>
<feature type="domain" description="Core-binding (CB)" evidence="11">
    <location>
        <begin position="1"/>
        <end position="105"/>
    </location>
</feature>
<keyword evidence="13" id="KW-1185">Reference proteome</keyword>
<dbReference type="PROSITE" id="PS51898">
    <property type="entry name" value="TYR_RECOMBINASE"/>
    <property type="match status" value="1"/>
</dbReference>
<evidence type="ECO:0000256" key="2">
    <source>
        <dbReference type="ARBA" id="ARBA00022490"/>
    </source>
</evidence>
<evidence type="ECO:0000256" key="3">
    <source>
        <dbReference type="ARBA" id="ARBA00022618"/>
    </source>
</evidence>
<evidence type="ECO:0000313" key="13">
    <source>
        <dbReference type="Proteomes" id="UP000600565"/>
    </source>
</evidence>
<dbReference type="SUPFAM" id="SSF56349">
    <property type="entry name" value="DNA breaking-rejoining enzymes"/>
    <property type="match status" value="1"/>
</dbReference>
<evidence type="ECO:0000256" key="6">
    <source>
        <dbReference type="ARBA" id="ARBA00023125"/>
    </source>
</evidence>
<dbReference type="InterPro" id="IPR044068">
    <property type="entry name" value="CB"/>
</dbReference>
<feature type="domain" description="Tyr recombinase" evidence="10">
    <location>
        <begin position="127"/>
        <end position="306"/>
    </location>
</feature>
<name>A0ABR8XLL5_9BACL</name>
<evidence type="ECO:0000256" key="1">
    <source>
        <dbReference type="ARBA" id="ARBA00004496"/>
    </source>
</evidence>
<comment type="caution">
    <text evidence="12">The sequence shown here is derived from an EMBL/GenBank/DDBJ whole genome shotgun (WGS) entry which is preliminary data.</text>
</comment>
<keyword evidence="7" id="KW-0233">DNA recombination</keyword>
<dbReference type="PANTHER" id="PTHR30349">
    <property type="entry name" value="PHAGE INTEGRASE-RELATED"/>
    <property type="match status" value="1"/>
</dbReference>
<keyword evidence="3" id="KW-0132">Cell division</keyword>
<protein>
    <submittedName>
        <fullName evidence="12">Tyrosine recombinase XerC</fullName>
    </submittedName>
</protein>
<organism evidence="12 13">
    <name type="scientific">Solibacillus merdavium</name>
    <dbReference type="NCBI Taxonomy" id="2762218"/>
    <lineage>
        <taxon>Bacteria</taxon>
        <taxon>Bacillati</taxon>
        <taxon>Bacillota</taxon>
        <taxon>Bacilli</taxon>
        <taxon>Bacillales</taxon>
        <taxon>Caryophanaceae</taxon>
        <taxon>Solibacillus</taxon>
    </lineage>
</organism>
<dbReference type="InterPro" id="IPR010998">
    <property type="entry name" value="Integrase_recombinase_N"/>
</dbReference>
<evidence type="ECO:0000256" key="7">
    <source>
        <dbReference type="ARBA" id="ARBA00023172"/>
    </source>
</evidence>
<dbReference type="Proteomes" id="UP000600565">
    <property type="component" value="Unassembled WGS sequence"/>
</dbReference>
<dbReference type="EMBL" id="JACSPW010000005">
    <property type="protein sequence ID" value="MBD8032799.1"/>
    <property type="molecule type" value="Genomic_DNA"/>
</dbReference>
<sequence>MPLPKFLRDFLIYLTTITGKSPRTRKEYEYDLVLFMRFLKAIEHDIQLDLIHTIDISDVTIDMIKEVSLEDLYLFMEYCEVQRGNSSSARARKVATLKAFFKYLKGKRRLVDENPAEHLETPKIGKRSPVYLNYNEAKEFIGAVQGQYYSTRDECMMVFFLNLGIRVSELCSLNIDSIHDRKLTVIGKGNKERQVYLNDACMKALEKYLLERNTYKGDGKEPLFVSQKGTRFARQSIARIVKAINANSESPKDRLTPHKLRHTSATMMYKAGADIRSLQHILGHSSVATTQIYTHIEDEQIQEVLKNNPFNNL</sequence>
<dbReference type="InterPro" id="IPR013762">
    <property type="entry name" value="Integrase-like_cat_sf"/>
</dbReference>
<dbReference type="Gene3D" id="1.10.150.130">
    <property type="match status" value="1"/>
</dbReference>
<evidence type="ECO:0000259" key="11">
    <source>
        <dbReference type="PROSITE" id="PS51900"/>
    </source>
</evidence>
<keyword evidence="4" id="KW-0159">Chromosome partition</keyword>
<evidence type="ECO:0000256" key="8">
    <source>
        <dbReference type="ARBA" id="ARBA00023306"/>
    </source>
</evidence>
<keyword evidence="6 9" id="KW-0238">DNA-binding</keyword>
<dbReference type="Gene3D" id="1.10.443.10">
    <property type="entry name" value="Intergrase catalytic core"/>
    <property type="match status" value="1"/>
</dbReference>
<dbReference type="PROSITE" id="PS51900">
    <property type="entry name" value="CB"/>
    <property type="match status" value="1"/>
</dbReference>
<dbReference type="InterPro" id="IPR004107">
    <property type="entry name" value="Integrase_SAM-like_N"/>
</dbReference>
<comment type="subcellular location">
    <subcellularLocation>
        <location evidence="1">Cytoplasm</location>
    </subcellularLocation>
</comment>
<keyword evidence="8" id="KW-0131">Cell cycle</keyword>
<evidence type="ECO:0000256" key="5">
    <source>
        <dbReference type="ARBA" id="ARBA00022908"/>
    </source>
</evidence>